<proteinExistence type="predicted"/>
<sequence>MNKTNQEILATRTGLTLEASETPEALLYRRLRLLRAGMTLYEAIEASDFEHLPALHQEMQELDQDEEIIWHMLPLFCNVVYYTARQERATLLPQLLDARQRVRRSGSHFAATRVIQWLALAAEEAGQLHLAYQESLDPGDRTPHRQKARQQPARQTGSHQPNPGSCPGTDSFSALTRFLPAGGLSPQVATPFGILLETVEWLTFCYSL</sequence>
<organism evidence="2 3">
    <name type="scientific">Dictyobacter aurantiacus</name>
    <dbReference type="NCBI Taxonomy" id="1936993"/>
    <lineage>
        <taxon>Bacteria</taxon>
        <taxon>Bacillati</taxon>
        <taxon>Chloroflexota</taxon>
        <taxon>Ktedonobacteria</taxon>
        <taxon>Ktedonobacterales</taxon>
        <taxon>Dictyobacteraceae</taxon>
        <taxon>Dictyobacter</taxon>
    </lineage>
</organism>
<gene>
    <name evidence="2" type="ORF">KDAU_07340</name>
</gene>
<accession>A0A401Z979</accession>
<feature type="region of interest" description="Disordered" evidence="1">
    <location>
        <begin position="135"/>
        <end position="167"/>
    </location>
</feature>
<dbReference type="EMBL" id="BIFQ01000001">
    <property type="protein sequence ID" value="GCE03405.1"/>
    <property type="molecule type" value="Genomic_DNA"/>
</dbReference>
<dbReference type="Proteomes" id="UP000287224">
    <property type="component" value="Unassembled WGS sequence"/>
</dbReference>
<protein>
    <submittedName>
        <fullName evidence="2">Uncharacterized protein</fullName>
    </submittedName>
</protein>
<reference evidence="3" key="1">
    <citation type="submission" date="2018-12" db="EMBL/GenBank/DDBJ databases">
        <title>Tengunoibacter tsumagoiensis gen. nov., sp. nov., Dictyobacter kobayashii sp. nov., D. alpinus sp. nov., and D. joshuensis sp. nov. and description of Dictyobacteraceae fam. nov. within the order Ktedonobacterales isolated from Tengu-no-mugimeshi.</title>
        <authorList>
            <person name="Wang C.M."/>
            <person name="Zheng Y."/>
            <person name="Sakai Y."/>
            <person name="Toyoda A."/>
            <person name="Minakuchi Y."/>
            <person name="Abe K."/>
            <person name="Yokota A."/>
            <person name="Yabe S."/>
        </authorList>
    </citation>
    <scope>NUCLEOTIDE SEQUENCE [LARGE SCALE GENOMIC DNA]</scope>
    <source>
        <strain evidence="3">S-27</strain>
    </source>
</reference>
<evidence type="ECO:0000313" key="2">
    <source>
        <dbReference type="EMBL" id="GCE03405.1"/>
    </source>
</evidence>
<comment type="caution">
    <text evidence="2">The sequence shown here is derived from an EMBL/GenBank/DDBJ whole genome shotgun (WGS) entry which is preliminary data.</text>
</comment>
<evidence type="ECO:0000313" key="3">
    <source>
        <dbReference type="Proteomes" id="UP000287224"/>
    </source>
</evidence>
<evidence type="ECO:0000256" key="1">
    <source>
        <dbReference type="SAM" id="MobiDB-lite"/>
    </source>
</evidence>
<dbReference type="AlphaFoldDB" id="A0A401Z979"/>
<feature type="compositionally biased region" description="Polar residues" evidence="1">
    <location>
        <begin position="152"/>
        <end position="167"/>
    </location>
</feature>
<name>A0A401Z979_9CHLR</name>
<keyword evidence="3" id="KW-1185">Reference proteome</keyword>